<dbReference type="AlphaFoldDB" id="A0AAV1F2L5"/>
<feature type="region of interest" description="Disordered" evidence="1">
    <location>
        <begin position="78"/>
        <end position="126"/>
    </location>
</feature>
<gene>
    <name evidence="2" type="ORF">XNOV1_A029344</name>
</gene>
<protein>
    <submittedName>
        <fullName evidence="2">Vang-like protein 2</fullName>
    </submittedName>
</protein>
<organism evidence="2 3">
    <name type="scientific">Xyrichtys novacula</name>
    <name type="common">Pearly razorfish</name>
    <name type="synonym">Hemipteronotus novacula</name>
    <dbReference type="NCBI Taxonomy" id="13765"/>
    <lineage>
        <taxon>Eukaryota</taxon>
        <taxon>Metazoa</taxon>
        <taxon>Chordata</taxon>
        <taxon>Craniata</taxon>
        <taxon>Vertebrata</taxon>
        <taxon>Euteleostomi</taxon>
        <taxon>Actinopterygii</taxon>
        <taxon>Neopterygii</taxon>
        <taxon>Teleostei</taxon>
        <taxon>Neoteleostei</taxon>
        <taxon>Acanthomorphata</taxon>
        <taxon>Eupercaria</taxon>
        <taxon>Labriformes</taxon>
        <taxon>Labridae</taxon>
        <taxon>Xyrichtys</taxon>
    </lineage>
</organism>
<dbReference type="InterPro" id="IPR036875">
    <property type="entry name" value="Znf_CCHC_sf"/>
</dbReference>
<dbReference type="GO" id="GO:0008270">
    <property type="term" value="F:zinc ion binding"/>
    <property type="evidence" value="ECO:0007669"/>
    <property type="project" value="InterPro"/>
</dbReference>
<dbReference type="SUPFAM" id="SSF57756">
    <property type="entry name" value="Retrovirus zinc finger-like domains"/>
    <property type="match status" value="1"/>
</dbReference>
<accession>A0AAV1F2L5</accession>
<proteinExistence type="predicted"/>
<dbReference type="EMBL" id="OY660867">
    <property type="protein sequence ID" value="CAJ1055491.1"/>
    <property type="molecule type" value="Genomic_DNA"/>
</dbReference>
<sequence>MGQLLDLRQESLPVSQYAINFRILVASSGFGDTALPAIFRKGLTGEIKDELAVWEESSSLNELIELSIRIDNRLRKRRRERRADQTRRSPASSVCSPGDYASWPDVSPHLAPEHHSPPPDESMQLGRSRLTPAERQWRMREKLCLYCGCGGHYLATCTEMPKRQGSPVGRGALVSRISSSSSSQIRVQGMLHETHLSHELQVLIDSRG</sequence>
<dbReference type="Proteomes" id="UP001178508">
    <property type="component" value="Chromosome 4"/>
</dbReference>
<name>A0AAV1F2L5_XYRNO</name>
<dbReference type="PANTHER" id="PTHR15503:SF36">
    <property type="entry name" value="RETROTRANSPOSON GAG-LIKE PROTEIN 5"/>
    <property type="match status" value="1"/>
</dbReference>
<reference evidence="2" key="1">
    <citation type="submission" date="2023-08" db="EMBL/GenBank/DDBJ databases">
        <authorList>
            <person name="Alioto T."/>
            <person name="Alioto T."/>
            <person name="Gomez Garrido J."/>
        </authorList>
    </citation>
    <scope>NUCLEOTIDE SEQUENCE</scope>
</reference>
<evidence type="ECO:0000313" key="2">
    <source>
        <dbReference type="EMBL" id="CAJ1055491.1"/>
    </source>
</evidence>
<evidence type="ECO:0000313" key="3">
    <source>
        <dbReference type="Proteomes" id="UP001178508"/>
    </source>
</evidence>
<dbReference type="PANTHER" id="PTHR15503">
    <property type="entry name" value="LDOC1 RELATED"/>
    <property type="match status" value="1"/>
</dbReference>
<keyword evidence="3" id="KW-1185">Reference proteome</keyword>
<evidence type="ECO:0000256" key="1">
    <source>
        <dbReference type="SAM" id="MobiDB-lite"/>
    </source>
</evidence>
<dbReference type="InterPro" id="IPR032567">
    <property type="entry name" value="RTL1-rel"/>
</dbReference>
<dbReference type="GO" id="GO:0003676">
    <property type="term" value="F:nucleic acid binding"/>
    <property type="evidence" value="ECO:0007669"/>
    <property type="project" value="InterPro"/>
</dbReference>